<dbReference type="HOGENOM" id="CLU_015435_0_0_1"/>
<dbReference type="SMART" id="SM00066">
    <property type="entry name" value="GAL4"/>
    <property type="match status" value="1"/>
</dbReference>
<keyword evidence="2" id="KW-0539">Nucleus</keyword>
<evidence type="ECO:0000313" key="5">
    <source>
        <dbReference type="EMBL" id="EJT53131.1"/>
    </source>
</evidence>
<feature type="domain" description="Zn(2)-C6 fungal-type" evidence="4">
    <location>
        <begin position="156"/>
        <end position="186"/>
    </location>
</feature>
<dbReference type="AlphaFoldDB" id="J8TIV0"/>
<feature type="compositionally biased region" description="Low complexity" evidence="3">
    <location>
        <begin position="603"/>
        <end position="616"/>
    </location>
</feature>
<feature type="compositionally biased region" description="Pro residues" evidence="3">
    <location>
        <begin position="100"/>
        <end position="110"/>
    </location>
</feature>
<sequence>MVEVYDHYSSGASHTSSPELARMLPDGQYWPNRAGYPEWGYNVNQAAPYPAPSSLDGVSPPPAVPLDFGVPTSLPPPSTASSSSSYMAAPILPSLTSPPTMAPLPGPSVPPMHSAHSMLPDPYQLGGYPTEQPQQPKPSGRLGVKRRQKYTRTRTGCLTCRARRIKCDGARPSCRKCNVAKRECKFPHPDEISRKGKSKDNKAPAAPPSTASSHASSNVGQSPPYQGNSPVGSSSSSGQTAKFDIASAFPEGFDFAGTPLGWDRASSAAAVGTFLEAALMDSLRTRTVPPASDQNAQAAAREAWLSSPIFTTPNFLAPWFPTQQEQSLILHYCANAADLMMAIPTAFNPMMAINLPMALNMPRGADAATDALRISLLATGAVHQAFLLARSNANATQTSAMFQYAANLRDAAKSMIRSAPGNTSEAALSACTSLASLDILFGGTGWTDNFDLAKAIVANRGGPAKLLETSAPTQLSEGMTVTPARLILEVLTIYETLGCLTTGREPELLTEENAEWWFQKPVNSPMSPTAHNFEHYSVENQFGVSKVIVHLLNGVARLLARIERYNRGEPLPELSANATTSPTNPLAASITMPTGFLGFDSGPSSVSSSTVSSNGPTPLPADQRPSFDRAGSSASSVSGPHTKELARTAKTLLADVNLWIDNLTNSPNEIHERVQVGNQAYAYTMKILILTSAFGIPKDSPIIQEAAEQVLQNCSFSTAALGMSLDLMWPAIVAGSCFAPGNSRQWLTTLFEGFKSQCCFDVDTASTIINEVWRRSDASLPRADWKPVCDDFGLQVLLC</sequence>
<dbReference type="Gene3D" id="4.10.240.10">
    <property type="entry name" value="Zn(2)-C6 fungal-type DNA-binding domain"/>
    <property type="match status" value="1"/>
</dbReference>
<organism evidence="5 6">
    <name type="scientific">Trichosporon asahii var. asahii (strain ATCC 90039 / CBS 2479 / JCM 2466 / KCTC 7840 / NBRC 103889/ NCYC 2677 / UAMH 7654)</name>
    <name type="common">Yeast</name>
    <dbReference type="NCBI Taxonomy" id="1186058"/>
    <lineage>
        <taxon>Eukaryota</taxon>
        <taxon>Fungi</taxon>
        <taxon>Dikarya</taxon>
        <taxon>Basidiomycota</taxon>
        <taxon>Agaricomycotina</taxon>
        <taxon>Tremellomycetes</taxon>
        <taxon>Trichosporonales</taxon>
        <taxon>Trichosporonaceae</taxon>
        <taxon>Trichosporon</taxon>
    </lineage>
</organism>
<dbReference type="GO" id="GO:0000981">
    <property type="term" value="F:DNA-binding transcription factor activity, RNA polymerase II-specific"/>
    <property type="evidence" value="ECO:0007669"/>
    <property type="project" value="InterPro"/>
</dbReference>
<feature type="compositionally biased region" description="Low complexity" evidence="3">
    <location>
        <begin position="208"/>
        <end position="217"/>
    </location>
</feature>
<dbReference type="InterPro" id="IPR001138">
    <property type="entry name" value="Zn2Cys6_DnaBD"/>
</dbReference>
<proteinExistence type="predicted"/>
<feature type="region of interest" description="Disordered" evidence="3">
    <location>
        <begin position="98"/>
        <end position="151"/>
    </location>
</feature>
<evidence type="ECO:0000256" key="2">
    <source>
        <dbReference type="ARBA" id="ARBA00023242"/>
    </source>
</evidence>
<dbReference type="KEGG" id="tasa:A1Q1_08048"/>
<dbReference type="PROSITE" id="PS00463">
    <property type="entry name" value="ZN2_CY6_FUNGAL_1"/>
    <property type="match status" value="1"/>
</dbReference>
<dbReference type="GO" id="GO:0005634">
    <property type="term" value="C:nucleus"/>
    <property type="evidence" value="ECO:0007669"/>
    <property type="project" value="UniProtKB-SubCell"/>
</dbReference>
<evidence type="ECO:0000256" key="3">
    <source>
        <dbReference type="SAM" id="MobiDB-lite"/>
    </source>
</evidence>
<evidence type="ECO:0000313" key="6">
    <source>
        <dbReference type="Proteomes" id="UP000002748"/>
    </source>
</evidence>
<dbReference type="EMBL" id="ALBS01000008">
    <property type="protein sequence ID" value="EJT53131.1"/>
    <property type="molecule type" value="Genomic_DNA"/>
</dbReference>
<protein>
    <recommendedName>
        <fullName evidence="4">Zn(2)-C6 fungal-type domain-containing protein</fullName>
    </recommendedName>
</protein>
<accession>J8TIV0</accession>
<gene>
    <name evidence="5" type="ORF">A1Q1_08048</name>
</gene>
<dbReference type="PANTHER" id="PTHR37534">
    <property type="entry name" value="TRANSCRIPTIONAL ACTIVATOR PROTEIN UGA3"/>
    <property type="match status" value="1"/>
</dbReference>
<dbReference type="Pfam" id="PF11951">
    <property type="entry name" value="Fungal_trans_2"/>
    <property type="match status" value="1"/>
</dbReference>
<feature type="compositionally biased region" description="Polar residues" evidence="3">
    <location>
        <begin position="218"/>
        <end position="231"/>
    </location>
</feature>
<dbReference type="PANTHER" id="PTHR37534:SF20">
    <property type="entry name" value="PRO1A C6 ZINK-FINGER PROTEIN"/>
    <property type="match status" value="1"/>
</dbReference>
<dbReference type="GeneID" id="25991560"/>
<dbReference type="InterPro" id="IPR021858">
    <property type="entry name" value="Fun_TF"/>
</dbReference>
<feature type="region of interest" description="Disordered" evidence="3">
    <location>
        <begin position="188"/>
        <end position="238"/>
    </location>
</feature>
<dbReference type="RefSeq" id="XP_014184294.1">
    <property type="nucleotide sequence ID" value="XM_014328819.1"/>
</dbReference>
<dbReference type="InterPro" id="IPR036864">
    <property type="entry name" value="Zn2-C6_fun-type_DNA-bd_sf"/>
</dbReference>
<name>J8TIV0_TRIAS</name>
<dbReference type="CDD" id="cd00067">
    <property type="entry name" value="GAL4"/>
    <property type="match status" value="1"/>
</dbReference>
<dbReference type="SUPFAM" id="SSF57701">
    <property type="entry name" value="Zn2/Cys6 DNA-binding domain"/>
    <property type="match status" value="1"/>
</dbReference>
<dbReference type="VEuPathDB" id="FungiDB:A1Q1_08048"/>
<feature type="region of interest" description="Disordered" evidence="3">
    <location>
        <begin position="52"/>
        <end position="85"/>
    </location>
</feature>
<comment type="subcellular location">
    <subcellularLocation>
        <location evidence="1">Nucleus</location>
    </subcellularLocation>
</comment>
<feature type="compositionally biased region" description="Basic and acidic residues" evidence="3">
    <location>
        <begin position="188"/>
        <end position="202"/>
    </location>
</feature>
<evidence type="ECO:0000259" key="4">
    <source>
        <dbReference type="PROSITE" id="PS50048"/>
    </source>
</evidence>
<feature type="region of interest" description="Disordered" evidence="3">
    <location>
        <begin position="603"/>
        <end position="642"/>
    </location>
</feature>
<dbReference type="GO" id="GO:0008270">
    <property type="term" value="F:zinc ion binding"/>
    <property type="evidence" value="ECO:0007669"/>
    <property type="project" value="InterPro"/>
</dbReference>
<reference evidence="5 6" key="1">
    <citation type="journal article" date="2012" name="Eukaryot. Cell">
        <title>Draft genome sequence of CBS 2479, the standard type strain of Trichosporon asahii.</title>
        <authorList>
            <person name="Yang R.Y."/>
            <person name="Li H.T."/>
            <person name="Zhu H."/>
            <person name="Zhou G.P."/>
            <person name="Wang M."/>
            <person name="Wang L."/>
        </authorList>
    </citation>
    <scope>NUCLEOTIDE SEQUENCE [LARGE SCALE GENOMIC DNA]</scope>
    <source>
        <strain evidence="6">ATCC 90039 / CBS 2479 / JCM 2466 / KCTC 7840 / NCYC 2677 / UAMH 7654</strain>
    </source>
</reference>
<dbReference type="PROSITE" id="PS50048">
    <property type="entry name" value="ZN2_CY6_FUNGAL_2"/>
    <property type="match status" value="1"/>
</dbReference>
<comment type="caution">
    <text evidence="5">The sequence shown here is derived from an EMBL/GenBank/DDBJ whole genome shotgun (WGS) entry which is preliminary data.</text>
</comment>
<dbReference type="Proteomes" id="UP000002748">
    <property type="component" value="Unassembled WGS sequence"/>
</dbReference>
<dbReference type="OrthoDB" id="5419315at2759"/>
<evidence type="ECO:0000256" key="1">
    <source>
        <dbReference type="ARBA" id="ARBA00004123"/>
    </source>
</evidence>
<dbReference type="Pfam" id="PF00172">
    <property type="entry name" value="Zn_clus"/>
    <property type="match status" value="1"/>
</dbReference>